<dbReference type="EMBL" id="QEAP01000023">
    <property type="protein sequence ID" value="TPX77321.1"/>
    <property type="molecule type" value="Genomic_DNA"/>
</dbReference>
<feature type="domain" description="PH" evidence="2">
    <location>
        <begin position="54"/>
        <end position="163"/>
    </location>
</feature>
<evidence type="ECO:0000313" key="3">
    <source>
        <dbReference type="EMBL" id="TPX77321.1"/>
    </source>
</evidence>
<dbReference type="SUPFAM" id="SSF50729">
    <property type="entry name" value="PH domain-like"/>
    <property type="match status" value="1"/>
</dbReference>
<evidence type="ECO:0000313" key="4">
    <source>
        <dbReference type="Proteomes" id="UP000320333"/>
    </source>
</evidence>
<proteinExistence type="predicted"/>
<dbReference type="Proteomes" id="UP000320333">
    <property type="component" value="Unassembled WGS sequence"/>
</dbReference>
<feature type="region of interest" description="Disordered" evidence="1">
    <location>
        <begin position="195"/>
        <end position="254"/>
    </location>
</feature>
<feature type="compositionally biased region" description="Low complexity" evidence="1">
    <location>
        <begin position="235"/>
        <end position="251"/>
    </location>
</feature>
<evidence type="ECO:0000259" key="2">
    <source>
        <dbReference type="PROSITE" id="PS50003"/>
    </source>
</evidence>
<protein>
    <recommendedName>
        <fullName evidence="2">PH domain-containing protein</fullName>
    </recommendedName>
</protein>
<sequence>MATTPTTNSRAAALNDMVYSLERELEQIDECLSRMRLPPEPAMKGVSIGQMQAAAVLSGHLSQLDQTYPNQMNAFWREKYFLLTGEGDLFAFQNTTRDTLSETFLAVKTCSGYWQETCQSWVLQIIGSVLRRDGLLHEETWFLRVVSAQGLLLWLNAINKAVITAKEARMHVVPQSLNVQGGTEREVSVRTLSIPMPSSSQCSSPTNLSERVRESPTPSLLPTRESRAVNSPQPSFSSMPRSLSMSSTYSSGKQNSVRGKKVKWWTTLVNL</sequence>
<feature type="compositionally biased region" description="Low complexity" evidence="1">
    <location>
        <begin position="195"/>
        <end position="209"/>
    </location>
</feature>
<comment type="caution">
    <text evidence="3">The sequence shown here is derived from an EMBL/GenBank/DDBJ whole genome shotgun (WGS) entry which is preliminary data.</text>
</comment>
<organism evidence="3 4">
    <name type="scientific">Chytriomyces confervae</name>
    <dbReference type="NCBI Taxonomy" id="246404"/>
    <lineage>
        <taxon>Eukaryota</taxon>
        <taxon>Fungi</taxon>
        <taxon>Fungi incertae sedis</taxon>
        <taxon>Chytridiomycota</taxon>
        <taxon>Chytridiomycota incertae sedis</taxon>
        <taxon>Chytridiomycetes</taxon>
        <taxon>Chytridiales</taxon>
        <taxon>Chytriomycetaceae</taxon>
        <taxon>Chytriomyces</taxon>
    </lineage>
</organism>
<dbReference type="AlphaFoldDB" id="A0A507FLL7"/>
<name>A0A507FLL7_9FUNG</name>
<gene>
    <name evidence="3" type="ORF">CcCBS67573_g01403</name>
</gene>
<evidence type="ECO:0000256" key="1">
    <source>
        <dbReference type="SAM" id="MobiDB-lite"/>
    </source>
</evidence>
<dbReference type="PROSITE" id="PS50003">
    <property type="entry name" value="PH_DOMAIN"/>
    <property type="match status" value="1"/>
</dbReference>
<accession>A0A507FLL7</accession>
<dbReference type="OrthoDB" id="2161837at2759"/>
<keyword evidence="4" id="KW-1185">Reference proteome</keyword>
<dbReference type="InterPro" id="IPR001849">
    <property type="entry name" value="PH_domain"/>
</dbReference>
<reference evidence="3 4" key="1">
    <citation type="journal article" date="2019" name="Sci. Rep.">
        <title>Comparative genomics of chytrid fungi reveal insights into the obligate biotrophic and pathogenic lifestyle of Synchytrium endobioticum.</title>
        <authorList>
            <person name="van de Vossenberg B.T.L.H."/>
            <person name="Warris S."/>
            <person name="Nguyen H.D.T."/>
            <person name="van Gent-Pelzer M.P.E."/>
            <person name="Joly D.L."/>
            <person name="van de Geest H.C."/>
            <person name="Bonants P.J.M."/>
            <person name="Smith D.S."/>
            <person name="Levesque C.A."/>
            <person name="van der Lee T.A.J."/>
        </authorList>
    </citation>
    <scope>NUCLEOTIDE SEQUENCE [LARGE SCALE GENOMIC DNA]</scope>
    <source>
        <strain evidence="3 4">CBS 675.73</strain>
    </source>
</reference>